<dbReference type="Pfam" id="PF00147">
    <property type="entry name" value="Fibrinogen_C"/>
    <property type="match status" value="1"/>
</dbReference>
<keyword evidence="3" id="KW-0804">Transcription</keyword>
<comment type="subcellular location">
    <subcellularLocation>
        <location evidence="1">Nucleus</location>
    </subcellularLocation>
</comment>
<dbReference type="NCBIfam" id="NF040941">
    <property type="entry name" value="GGGWT_bact"/>
    <property type="match status" value="1"/>
</dbReference>
<name>A0A1X7TP62_AMPQE</name>
<dbReference type="InterPro" id="IPR009072">
    <property type="entry name" value="Histone-fold"/>
</dbReference>
<dbReference type="InterPro" id="IPR036056">
    <property type="entry name" value="Fibrinogen-like_C"/>
</dbReference>
<evidence type="ECO:0000256" key="5">
    <source>
        <dbReference type="ARBA" id="ARBA00061274"/>
    </source>
</evidence>
<comment type="similarity">
    <text evidence="5">Belongs to the SPT3 family.</text>
</comment>
<dbReference type="CDD" id="cd07978">
    <property type="entry name" value="HFD_TAF13"/>
    <property type="match status" value="1"/>
</dbReference>
<dbReference type="GO" id="GO:0005634">
    <property type="term" value="C:nucleus"/>
    <property type="evidence" value="ECO:0007669"/>
    <property type="project" value="UniProtKB-SubCell"/>
</dbReference>
<dbReference type="PANTHER" id="PTHR11380">
    <property type="entry name" value="TRANSCRIPTION INITIATION FACTOR TFIID/SUPT3-RELATED"/>
    <property type="match status" value="1"/>
</dbReference>
<proteinExistence type="inferred from homology"/>
<sequence>MFHSEISGMMHAFGDIKQSNVESVQLVEEIIYQEITELISDSVKMVSRKNGKSVLLSDILFIMRRDKQKLQAAVNYLKKRKAFSQISNLPDEEDLEDETQEPNAKAVSSYRALRASLDFLTEKEQDELLQYKDYDIEHQQKLDEHTKSMSLSQYNDFTQSRRASFVNKKKFKDWLCLQSLVADVKVHEIVIELLAYIAYRAVQSLVEMSLIVKQEQKSYIVDPTGSTAPSTTPISLPQEVISYENTPSFLTPPTGEATPPGSPKNSPGTMTSPTHIITKSRSRKRSRQSKSSVTEPPLQTPPPVAPPLTAPPTAIQPEHHILMEYFKALLLIAISLHWSSADCHNKNSSIFYNNTAVNGPINCPIARDCKGWLAAGVNKSGIYPVKPDNGTGFQVYCDMETDGGGWTVFQRRVDDSVDFYRNWADYEEGFGDLKGNYWLGLANIHRLTPTDDISIMLKTLRIASATEIIILKAIMAFPHNIQGL</sequence>
<dbReference type="InParanoid" id="A0A1X7TP62"/>
<feature type="compositionally biased region" description="Basic residues" evidence="6">
    <location>
        <begin position="278"/>
        <end position="288"/>
    </location>
</feature>
<evidence type="ECO:0000313" key="8">
    <source>
        <dbReference type="EnsemblMetazoa" id="Aqu2.1.16658_001"/>
    </source>
</evidence>
<keyword evidence="2" id="KW-0805">Transcription regulation</keyword>
<reference evidence="8" key="1">
    <citation type="submission" date="2017-05" db="UniProtKB">
        <authorList>
            <consortium name="EnsemblMetazoa"/>
        </authorList>
    </citation>
    <scope>IDENTIFICATION</scope>
</reference>
<dbReference type="InterPro" id="IPR014716">
    <property type="entry name" value="Fibrinogen_a/b/g_C_1"/>
</dbReference>
<dbReference type="InterPro" id="IPR003195">
    <property type="entry name" value="TFIID_TAF13"/>
</dbReference>
<evidence type="ECO:0000256" key="3">
    <source>
        <dbReference type="ARBA" id="ARBA00023163"/>
    </source>
</evidence>
<dbReference type="SUPFAM" id="SSF47113">
    <property type="entry name" value="Histone-fold"/>
    <property type="match status" value="1"/>
</dbReference>
<evidence type="ECO:0000259" key="7">
    <source>
        <dbReference type="PROSITE" id="PS51406"/>
    </source>
</evidence>
<dbReference type="Gene3D" id="3.90.215.10">
    <property type="entry name" value="Gamma Fibrinogen, chain A, domain 1"/>
    <property type="match status" value="1"/>
</dbReference>
<dbReference type="EnsemblMetazoa" id="Aqu2.1.16658_001">
    <property type="protein sequence ID" value="Aqu2.1.16658_001"/>
    <property type="gene ID" value="Aqu2.1.16658"/>
</dbReference>
<dbReference type="AlphaFoldDB" id="A0A1X7TP62"/>
<keyword evidence="4" id="KW-0539">Nucleus</keyword>
<dbReference type="SMART" id="SM00186">
    <property type="entry name" value="FBG"/>
    <property type="match status" value="1"/>
</dbReference>
<dbReference type="Gene3D" id="1.10.20.10">
    <property type="entry name" value="Histone, subunit A"/>
    <property type="match status" value="1"/>
</dbReference>
<dbReference type="SUPFAM" id="SSF56496">
    <property type="entry name" value="Fibrinogen C-terminal domain-like"/>
    <property type="match status" value="1"/>
</dbReference>
<dbReference type="InterPro" id="IPR002181">
    <property type="entry name" value="Fibrinogen_a/b/g_C_dom"/>
</dbReference>
<dbReference type="OrthoDB" id="66982at2759"/>
<dbReference type="PANTHER" id="PTHR11380:SF16">
    <property type="entry name" value="TRANSCRIPTION INITIATION PROTEIN SPT3 HOMOLOG"/>
    <property type="match status" value="1"/>
</dbReference>
<feature type="compositionally biased region" description="Pro residues" evidence="6">
    <location>
        <begin position="298"/>
        <end position="310"/>
    </location>
</feature>
<protein>
    <recommendedName>
        <fullName evidence="7">Fibrinogen C-terminal domain-containing protein</fullName>
    </recommendedName>
</protein>
<feature type="compositionally biased region" description="Polar residues" evidence="6">
    <location>
        <begin position="263"/>
        <end position="277"/>
    </location>
</feature>
<evidence type="ECO:0000256" key="6">
    <source>
        <dbReference type="SAM" id="MobiDB-lite"/>
    </source>
</evidence>
<dbReference type="GO" id="GO:0046982">
    <property type="term" value="F:protein heterodimerization activity"/>
    <property type="evidence" value="ECO:0007669"/>
    <property type="project" value="InterPro"/>
</dbReference>
<accession>A0A1X7TP62</accession>
<dbReference type="GO" id="GO:0006366">
    <property type="term" value="P:transcription by RNA polymerase II"/>
    <property type="evidence" value="ECO:0007669"/>
    <property type="project" value="InterPro"/>
</dbReference>
<evidence type="ECO:0000256" key="1">
    <source>
        <dbReference type="ARBA" id="ARBA00004123"/>
    </source>
</evidence>
<dbReference type="Pfam" id="PF02269">
    <property type="entry name" value="TFIID-18kDa"/>
    <property type="match status" value="1"/>
</dbReference>
<evidence type="ECO:0000256" key="2">
    <source>
        <dbReference type="ARBA" id="ARBA00023015"/>
    </source>
</evidence>
<dbReference type="eggNOG" id="KOG3902">
    <property type="taxonomic scope" value="Eukaryota"/>
</dbReference>
<organism evidence="8">
    <name type="scientific">Amphimedon queenslandica</name>
    <name type="common">Sponge</name>
    <dbReference type="NCBI Taxonomy" id="400682"/>
    <lineage>
        <taxon>Eukaryota</taxon>
        <taxon>Metazoa</taxon>
        <taxon>Porifera</taxon>
        <taxon>Demospongiae</taxon>
        <taxon>Heteroscleromorpha</taxon>
        <taxon>Haplosclerida</taxon>
        <taxon>Niphatidae</taxon>
        <taxon>Amphimedon</taxon>
    </lineage>
</organism>
<dbReference type="PROSITE" id="PS51406">
    <property type="entry name" value="FIBRINOGEN_C_2"/>
    <property type="match status" value="1"/>
</dbReference>
<feature type="domain" description="Fibrinogen C-terminal" evidence="7">
    <location>
        <begin position="360"/>
        <end position="448"/>
    </location>
</feature>
<evidence type="ECO:0000256" key="4">
    <source>
        <dbReference type="ARBA" id="ARBA00023242"/>
    </source>
</evidence>
<feature type="region of interest" description="Disordered" evidence="6">
    <location>
        <begin position="245"/>
        <end position="312"/>
    </location>
</feature>